<proteinExistence type="predicted"/>
<dbReference type="RefSeq" id="WP_091826503.1">
    <property type="nucleotide sequence ID" value="NZ_FNRJ01000007.1"/>
</dbReference>
<evidence type="ECO:0000313" key="1">
    <source>
        <dbReference type="EMBL" id="SEA80728.1"/>
    </source>
</evidence>
<name>A0A1H4E7M3_9GAMM</name>
<accession>A0A1H4E7M3</accession>
<protein>
    <submittedName>
        <fullName evidence="1">Uncharacterized protein</fullName>
    </submittedName>
</protein>
<dbReference type="OrthoDB" id="3035086at2"/>
<organism evidence="1 2">
    <name type="scientific">Marinobacterium iners DSM 11526</name>
    <dbReference type="NCBI Taxonomy" id="1122198"/>
    <lineage>
        <taxon>Bacteria</taxon>
        <taxon>Pseudomonadati</taxon>
        <taxon>Pseudomonadota</taxon>
        <taxon>Gammaproteobacteria</taxon>
        <taxon>Oceanospirillales</taxon>
        <taxon>Oceanospirillaceae</taxon>
        <taxon>Marinobacterium</taxon>
    </lineage>
</organism>
<dbReference type="Proteomes" id="UP000242469">
    <property type="component" value="Unassembled WGS sequence"/>
</dbReference>
<sequence length="284" mass="32756">MNSFIYHAIMMLEDMGMSVGYPDFHHATVNNDGSKNVHMKICERIGNRVSIEQNQKMKFMMIFSIFDVYIDSCYPELEGLSFLQKYKNIPSDNDMDLILSQLFRIAKLIRNSIIHSPSSFEFSNSNLNVEYKFRGTNFFVELSFDALNTLYTAIVMYTKGDLGSGNYFLGIMRYIFSNIISGISRFSDEFGTELKHPDCGIKIKPYLREVVMNTEYEVKDGEVKIKFDESKLSDWQGADFYIERNGEDFLVPIEALGTDLTIEEAGLMSKWRYEGSFPPLNKNL</sequence>
<dbReference type="EMBL" id="FNRJ01000007">
    <property type="protein sequence ID" value="SEA80728.1"/>
    <property type="molecule type" value="Genomic_DNA"/>
</dbReference>
<dbReference type="STRING" id="1122198.SAMN02745729_107180"/>
<keyword evidence="2" id="KW-1185">Reference proteome</keyword>
<gene>
    <name evidence="1" type="ORF">SAMN02745729_107180</name>
</gene>
<reference evidence="2" key="1">
    <citation type="submission" date="2016-10" db="EMBL/GenBank/DDBJ databases">
        <authorList>
            <person name="Varghese N."/>
            <person name="Submissions S."/>
        </authorList>
    </citation>
    <scope>NUCLEOTIDE SEQUENCE [LARGE SCALE GENOMIC DNA]</scope>
    <source>
        <strain evidence="2">DSM 11526</strain>
    </source>
</reference>
<evidence type="ECO:0000313" key="2">
    <source>
        <dbReference type="Proteomes" id="UP000242469"/>
    </source>
</evidence>
<dbReference type="AlphaFoldDB" id="A0A1H4E7M3"/>